<accession>A0A062TZM7</accession>
<evidence type="ECO:0000313" key="1">
    <source>
        <dbReference type="EMBL" id="RAN35508.1"/>
    </source>
</evidence>
<dbReference type="eggNOG" id="COG5460">
    <property type="taxonomic scope" value="Bacteria"/>
</dbReference>
<keyword evidence="2" id="KW-1185">Reference proteome</keyword>
<dbReference type="Proteomes" id="UP000249123">
    <property type="component" value="Unassembled WGS sequence"/>
</dbReference>
<gene>
    <name evidence="1" type="ORF">HY3_08180</name>
</gene>
<organism evidence="1 2">
    <name type="scientific">Hyphomonas pacifica</name>
    <dbReference type="NCBI Taxonomy" id="1280941"/>
    <lineage>
        <taxon>Bacteria</taxon>
        <taxon>Pseudomonadati</taxon>
        <taxon>Pseudomonadota</taxon>
        <taxon>Alphaproteobacteria</taxon>
        <taxon>Hyphomonadales</taxon>
        <taxon>Hyphomonadaceae</taxon>
        <taxon>Hyphomonas</taxon>
    </lineage>
</organism>
<comment type="caution">
    <text evidence="1">The sequence shown here is derived from an EMBL/GenBank/DDBJ whole genome shotgun (WGS) entry which is preliminary data.</text>
</comment>
<protein>
    <submittedName>
        <fullName evidence="1">Uncharacterized protein</fullName>
    </submittedName>
</protein>
<dbReference type="AlphaFoldDB" id="A0A062TZM7"/>
<dbReference type="InterPro" id="IPR018680">
    <property type="entry name" value="DUF2164"/>
</dbReference>
<dbReference type="OrthoDB" id="6629495at2"/>
<name>A0A062TZM7_9PROT</name>
<evidence type="ECO:0000313" key="2">
    <source>
        <dbReference type="Proteomes" id="UP000249123"/>
    </source>
</evidence>
<proteinExistence type="predicted"/>
<dbReference type="Pfam" id="PF09932">
    <property type="entry name" value="DUF2164"/>
    <property type="match status" value="1"/>
</dbReference>
<reference evidence="1 2" key="1">
    <citation type="submission" date="2013-04" db="EMBL/GenBank/DDBJ databases">
        <title>Hyphomonas sp. T24B3 Genome Sequencing.</title>
        <authorList>
            <person name="Lai Q."/>
            <person name="Shao Z."/>
        </authorList>
    </citation>
    <scope>NUCLEOTIDE SEQUENCE [LARGE SCALE GENOMIC DNA]</scope>
    <source>
        <strain evidence="1 2">T24B3</strain>
    </source>
</reference>
<sequence length="79" mass="9075">MKPIDLSDERREALRSHLQTLFATEFDETLSEFRADEIVALMLKTLGPTVYNQAVADVRAHLQTKLDDLDGEVWAEEDR</sequence>
<accession>A0A328JZC4</accession>
<dbReference type="RefSeq" id="WP_034825873.1">
    <property type="nucleotide sequence ID" value="NZ_AWFA01000014.1"/>
</dbReference>
<dbReference type="EMBL" id="AWFB01000004">
    <property type="protein sequence ID" value="RAN35508.1"/>
    <property type="molecule type" value="Genomic_DNA"/>
</dbReference>
<dbReference type="STRING" id="1280941.HY2_11385"/>